<sequence>MVYKKNQTDEKATDEKPGTAPGGWRRMKPLRIKTLKLQTKLSALLFLLTSLIITIFSVTGFISSRTLSSQMVFQGLRQDLSSLQQSVENWAEKKLVLIDSAGQIFETPGMYKTLRQFGPGHTNHHPFLQSSGYDDAVGTLYLAFHDGLHTTGSAWNIPDDYDPRERGWYQSAVHQEGPGFSDSYVDAHTGNLVITAARPLFDQEGDIFGVLATDISLEQVTEAISAYCLGDGGYAFLLNEEGNLLAHPDENLVGTPLQENDGYKDVARMLLGHPDQEDPEEVFSASINGSPHIIRSVSLADFGWRLAMAVPRETLQAPLRRLNGHFIFLGIISLATVLFASFMVGLRLTKPIKELSSYLDVLAGGRLDCAVPSWTEKREDEIGVLASSTRTLQHRLSGVVSSIREISHRVNRDSGSLQNIGQEVSNGAGNTAHVAQQLSEGASQQAASVEEVSSAMEEMAANIRQSADNAEATEKIALESSQKAQQSGQAAAEAVEAMRQIADKIGIIEDIARETNMLSLNAAIEAARAGEQGKGFAVVAAQVRKLAENSASAAREIGTLSARSMETVQNAGELLDETVPGIRKTADLVQEITASAREMSAGARQVSEAMVQLDTMVQHTSSASEEVAATSEQQSVQTGQLSLETGKLRNLARELEQLVDFFST</sequence>
<dbReference type="PRINTS" id="PR00260">
    <property type="entry name" value="CHEMTRNSDUCR"/>
</dbReference>
<evidence type="ECO:0000313" key="13">
    <source>
        <dbReference type="EMBL" id="SIQ20560.1"/>
    </source>
</evidence>
<keyword evidence="8" id="KW-0807">Transducer</keyword>
<keyword evidence="4 10" id="KW-0812">Transmembrane</keyword>
<dbReference type="PANTHER" id="PTHR43531:SF11">
    <property type="entry name" value="METHYL-ACCEPTING CHEMOTAXIS PROTEIN 3"/>
    <property type="match status" value="1"/>
</dbReference>
<evidence type="ECO:0000256" key="5">
    <source>
        <dbReference type="ARBA" id="ARBA00022989"/>
    </source>
</evidence>
<keyword evidence="6 10" id="KW-0472">Membrane</keyword>
<feature type="transmembrane region" description="Helical" evidence="10">
    <location>
        <begin position="41"/>
        <end position="62"/>
    </location>
</feature>
<organism evidence="13 14">
    <name type="scientific">Alkalispirochaeta americana</name>
    <dbReference type="NCBI Taxonomy" id="159291"/>
    <lineage>
        <taxon>Bacteria</taxon>
        <taxon>Pseudomonadati</taxon>
        <taxon>Spirochaetota</taxon>
        <taxon>Spirochaetia</taxon>
        <taxon>Spirochaetales</taxon>
        <taxon>Spirochaetaceae</taxon>
        <taxon>Alkalispirochaeta</taxon>
    </lineage>
</organism>
<dbReference type="CDD" id="cd12912">
    <property type="entry name" value="PDC2_MCP_like"/>
    <property type="match status" value="1"/>
</dbReference>
<dbReference type="GO" id="GO:0004888">
    <property type="term" value="F:transmembrane signaling receptor activity"/>
    <property type="evidence" value="ECO:0007669"/>
    <property type="project" value="InterPro"/>
</dbReference>
<feature type="region of interest" description="Disordered" evidence="9">
    <location>
        <begin position="1"/>
        <end position="25"/>
    </location>
</feature>
<gene>
    <name evidence="13" type="ORF">SAMN05920897_10564</name>
</gene>
<evidence type="ECO:0000256" key="6">
    <source>
        <dbReference type="ARBA" id="ARBA00023136"/>
    </source>
</evidence>
<dbReference type="InterPro" id="IPR004089">
    <property type="entry name" value="MCPsignal_dom"/>
</dbReference>
<accession>A0A1N6QV99</accession>
<evidence type="ECO:0000256" key="1">
    <source>
        <dbReference type="ARBA" id="ARBA00004651"/>
    </source>
</evidence>
<dbReference type="SUPFAM" id="SSF103190">
    <property type="entry name" value="Sensory domain-like"/>
    <property type="match status" value="1"/>
</dbReference>
<dbReference type="AlphaFoldDB" id="A0A1N6QV99"/>
<dbReference type="SUPFAM" id="SSF58104">
    <property type="entry name" value="Methyl-accepting chemotaxis protein (MCP) signaling domain"/>
    <property type="match status" value="1"/>
</dbReference>
<dbReference type="PROSITE" id="PS50111">
    <property type="entry name" value="CHEMOTAXIS_TRANSDUC_2"/>
    <property type="match status" value="1"/>
</dbReference>
<evidence type="ECO:0000256" key="2">
    <source>
        <dbReference type="ARBA" id="ARBA00022475"/>
    </source>
</evidence>
<evidence type="ECO:0000256" key="9">
    <source>
        <dbReference type="SAM" id="MobiDB-lite"/>
    </source>
</evidence>
<dbReference type="CDD" id="cd11386">
    <property type="entry name" value="MCP_signal"/>
    <property type="match status" value="1"/>
</dbReference>
<dbReference type="InterPro" id="IPR051310">
    <property type="entry name" value="MCP_chemotaxis"/>
</dbReference>
<evidence type="ECO:0000256" key="4">
    <source>
        <dbReference type="ARBA" id="ARBA00022692"/>
    </source>
</evidence>
<dbReference type="InterPro" id="IPR033479">
    <property type="entry name" value="dCache_1"/>
</dbReference>
<evidence type="ECO:0000256" key="8">
    <source>
        <dbReference type="PROSITE-ProRule" id="PRU00284"/>
    </source>
</evidence>
<protein>
    <submittedName>
        <fullName evidence="13">Methyl-accepting chemotaxis sensory transducer with Cache sensor</fullName>
    </submittedName>
</protein>
<proteinExistence type="inferred from homology"/>
<dbReference type="GO" id="GO:0007165">
    <property type="term" value="P:signal transduction"/>
    <property type="evidence" value="ECO:0007669"/>
    <property type="project" value="UniProtKB-KW"/>
</dbReference>
<dbReference type="EMBL" id="FTMS01000005">
    <property type="protein sequence ID" value="SIQ20560.1"/>
    <property type="molecule type" value="Genomic_DNA"/>
</dbReference>
<reference evidence="13 14" key="1">
    <citation type="submission" date="2017-01" db="EMBL/GenBank/DDBJ databases">
        <authorList>
            <person name="Mah S.A."/>
            <person name="Swanson W.J."/>
            <person name="Moy G.W."/>
            <person name="Vacquier V.D."/>
        </authorList>
    </citation>
    <scope>NUCLEOTIDE SEQUENCE [LARGE SCALE GENOMIC DNA]</scope>
    <source>
        <strain evidence="13 14">ASpG1</strain>
    </source>
</reference>
<dbReference type="SMART" id="SM00304">
    <property type="entry name" value="HAMP"/>
    <property type="match status" value="2"/>
</dbReference>
<evidence type="ECO:0000256" key="7">
    <source>
        <dbReference type="ARBA" id="ARBA00029447"/>
    </source>
</evidence>
<dbReference type="GO" id="GO:0006935">
    <property type="term" value="P:chemotaxis"/>
    <property type="evidence" value="ECO:0007669"/>
    <property type="project" value="UniProtKB-KW"/>
</dbReference>
<dbReference type="InterPro" id="IPR003660">
    <property type="entry name" value="HAMP_dom"/>
</dbReference>
<dbReference type="Gene3D" id="3.30.450.20">
    <property type="entry name" value="PAS domain"/>
    <property type="match status" value="2"/>
</dbReference>
<feature type="transmembrane region" description="Helical" evidence="10">
    <location>
        <begin position="326"/>
        <end position="346"/>
    </location>
</feature>
<comment type="similarity">
    <text evidence="7">Belongs to the methyl-accepting chemotaxis (MCP) protein family.</text>
</comment>
<evidence type="ECO:0000256" key="3">
    <source>
        <dbReference type="ARBA" id="ARBA00022500"/>
    </source>
</evidence>
<dbReference type="InterPro" id="IPR029151">
    <property type="entry name" value="Sensor-like_sf"/>
</dbReference>
<feature type="compositionally biased region" description="Basic and acidic residues" evidence="9">
    <location>
        <begin position="1"/>
        <end position="17"/>
    </location>
</feature>
<dbReference type="PROSITE" id="PS50885">
    <property type="entry name" value="HAMP"/>
    <property type="match status" value="1"/>
</dbReference>
<dbReference type="PANTHER" id="PTHR43531">
    <property type="entry name" value="PROTEIN ICFG"/>
    <property type="match status" value="1"/>
</dbReference>
<evidence type="ECO:0000259" key="11">
    <source>
        <dbReference type="PROSITE" id="PS50111"/>
    </source>
</evidence>
<dbReference type="GO" id="GO:0005886">
    <property type="term" value="C:plasma membrane"/>
    <property type="evidence" value="ECO:0007669"/>
    <property type="project" value="UniProtKB-SubCell"/>
</dbReference>
<evidence type="ECO:0000259" key="12">
    <source>
        <dbReference type="PROSITE" id="PS50885"/>
    </source>
</evidence>
<dbReference type="Proteomes" id="UP000186400">
    <property type="component" value="Unassembled WGS sequence"/>
</dbReference>
<keyword evidence="5 10" id="KW-1133">Transmembrane helix</keyword>
<dbReference type="Pfam" id="PF02743">
    <property type="entry name" value="dCache_1"/>
    <property type="match status" value="1"/>
</dbReference>
<name>A0A1N6QV99_9SPIO</name>
<dbReference type="Pfam" id="PF00015">
    <property type="entry name" value="MCPsignal"/>
    <property type="match status" value="1"/>
</dbReference>
<dbReference type="SMART" id="SM00283">
    <property type="entry name" value="MA"/>
    <property type="match status" value="1"/>
</dbReference>
<dbReference type="CDD" id="cd18773">
    <property type="entry name" value="PDC1_HK_sensor"/>
    <property type="match status" value="1"/>
</dbReference>
<comment type="subcellular location">
    <subcellularLocation>
        <location evidence="1">Cell membrane</location>
        <topology evidence="1">Multi-pass membrane protein</topology>
    </subcellularLocation>
</comment>
<dbReference type="CDD" id="cd06225">
    <property type="entry name" value="HAMP"/>
    <property type="match status" value="1"/>
</dbReference>
<dbReference type="Gene3D" id="1.10.287.950">
    <property type="entry name" value="Methyl-accepting chemotaxis protein"/>
    <property type="match status" value="1"/>
</dbReference>
<keyword evidence="14" id="KW-1185">Reference proteome</keyword>
<evidence type="ECO:0000256" key="10">
    <source>
        <dbReference type="SAM" id="Phobius"/>
    </source>
</evidence>
<dbReference type="InterPro" id="IPR004090">
    <property type="entry name" value="Chemotax_Me-accpt_rcpt"/>
</dbReference>
<feature type="domain" description="HAMP" evidence="12">
    <location>
        <begin position="346"/>
        <end position="401"/>
    </location>
</feature>
<keyword evidence="2" id="KW-1003">Cell membrane</keyword>
<dbReference type="STRING" id="159291.SAMN05920897_10564"/>
<feature type="domain" description="Methyl-accepting transducer" evidence="11">
    <location>
        <begin position="420"/>
        <end position="635"/>
    </location>
</feature>
<keyword evidence="3" id="KW-0145">Chemotaxis</keyword>
<evidence type="ECO:0000313" key="14">
    <source>
        <dbReference type="Proteomes" id="UP000186400"/>
    </source>
</evidence>